<dbReference type="PANTHER" id="PTHR46797:SF1">
    <property type="entry name" value="METHYLPHOSPHONATE SYNTHASE"/>
    <property type="match status" value="1"/>
</dbReference>
<dbReference type="GO" id="GO:0003700">
    <property type="term" value="F:DNA-binding transcription factor activity"/>
    <property type="evidence" value="ECO:0007669"/>
    <property type="project" value="TreeGrafter"/>
</dbReference>
<dbReference type="SUPFAM" id="SSF47413">
    <property type="entry name" value="lambda repressor-like DNA-binding domains"/>
    <property type="match status" value="1"/>
</dbReference>
<evidence type="ECO:0000256" key="1">
    <source>
        <dbReference type="ARBA" id="ARBA00023125"/>
    </source>
</evidence>
<dbReference type="PROSITE" id="PS50943">
    <property type="entry name" value="HTH_CROC1"/>
    <property type="match status" value="1"/>
</dbReference>
<gene>
    <name evidence="3" type="ORF">BW425_06025</name>
</gene>
<feature type="domain" description="HTH cro/C1-type" evidence="2">
    <location>
        <begin position="8"/>
        <end position="61"/>
    </location>
</feature>
<proteinExistence type="predicted"/>
<dbReference type="InterPro" id="IPR050807">
    <property type="entry name" value="TransReg_Diox_bact_type"/>
</dbReference>
<keyword evidence="1" id="KW-0238">DNA-binding</keyword>
<dbReference type="AlphaFoldDB" id="A0A1Y3MH25"/>
<dbReference type="GO" id="GO:0005829">
    <property type="term" value="C:cytosol"/>
    <property type="evidence" value="ECO:0007669"/>
    <property type="project" value="TreeGrafter"/>
</dbReference>
<evidence type="ECO:0000259" key="2">
    <source>
        <dbReference type="PROSITE" id="PS50943"/>
    </source>
</evidence>
<dbReference type="Proteomes" id="UP000195321">
    <property type="component" value="Unassembled WGS sequence"/>
</dbReference>
<protein>
    <submittedName>
        <fullName evidence="3">Transcriptional regulator</fullName>
    </submittedName>
</protein>
<reference evidence="3 4" key="1">
    <citation type="submission" date="2017-02" db="EMBL/GenBank/DDBJ databases">
        <title>Bacillus pseudomycoides isolate FSL K6-0042.</title>
        <authorList>
            <person name="Kovac J."/>
        </authorList>
    </citation>
    <scope>NUCLEOTIDE SEQUENCE [LARGE SCALE GENOMIC DNA]</scope>
    <source>
        <strain evidence="3 4">FSL K6-0042</strain>
    </source>
</reference>
<dbReference type="InterPro" id="IPR011990">
    <property type="entry name" value="TPR-like_helical_dom_sf"/>
</dbReference>
<dbReference type="GO" id="GO:0003677">
    <property type="term" value="F:DNA binding"/>
    <property type="evidence" value="ECO:0007669"/>
    <property type="project" value="UniProtKB-KW"/>
</dbReference>
<accession>A0A1Y3MH25</accession>
<dbReference type="PANTHER" id="PTHR46797">
    <property type="entry name" value="HTH-TYPE TRANSCRIPTIONAL REGULATOR"/>
    <property type="match status" value="1"/>
</dbReference>
<comment type="caution">
    <text evidence="3">The sequence shown here is derived from an EMBL/GenBank/DDBJ whole genome shotgun (WGS) entry which is preliminary data.</text>
</comment>
<dbReference type="InterPro" id="IPR001387">
    <property type="entry name" value="Cro/C1-type_HTH"/>
</dbReference>
<organism evidence="3 4">
    <name type="scientific">Bacillus pseudomycoides</name>
    <dbReference type="NCBI Taxonomy" id="64104"/>
    <lineage>
        <taxon>Bacteria</taxon>
        <taxon>Bacillati</taxon>
        <taxon>Bacillota</taxon>
        <taxon>Bacilli</taxon>
        <taxon>Bacillales</taxon>
        <taxon>Bacillaceae</taxon>
        <taxon>Bacillus</taxon>
        <taxon>Bacillus cereus group</taxon>
    </lineage>
</organism>
<dbReference type="SUPFAM" id="SSF48452">
    <property type="entry name" value="TPR-like"/>
    <property type="match status" value="1"/>
</dbReference>
<dbReference type="EMBL" id="MWPX01000004">
    <property type="protein sequence ID" value="OUM49737.1"/>
    <property type="molecule type" value="Genomic_DNA"/>
</dbReference>
<sequence>MATLGEKIKALRKEKRLTQTQLAGSELTKSMLSQIENGKAAPSMKTLQYLASQLECEASFLLEEDNEEVTKLIPKMEQAIKNNQFEEAYRTLLPIVQKELPPTLSTARLYKQFISVAFNMKDYSIHSYIEKAVEIFQKYTLYRESTQTSLKLCYVLFVHKKYKECLELLTSIRKEYEAKQLEMDLIIQIELFLCEAIVLLAYGDYEGCEKIILQALDFSKENQVYYKTDEFYRILSYQNVIVADENKYLHYIKKSEQFAVFTENILSIAIIDILKAYYYNTITSEYTLALKHLDLFRKKLQDKPLFQEDGIYYLEKGKALYGLKRYEAALETLQQATIPDYMFHPLDQAWIITGGAYRALCYMELKNKQKALQEATEAFHAIQEFPDSTFTVFIKETLQIIQKL</sequence>
<evidence type="ECO:0000313" key="3">
    <source>
        <dbReference type="EMBL" id="OUM49737.1"/>
    </source>
</evidence>
<dbReference type="Gene3D" id="1.25.40.10">
    <property type="entry name" value="Tetratricopeptide repeat domain"/>
    <property type="match status" value="2"/>
</dbReference>
<evidence type="ECO:0000313" key="4">
    <source>
        <dbReference type="Proteomes" id="UP000195321"/>
    </source>
</evidence>
<dbReference type="CDD" id="cd00093">
    <property type="entry name" value="HTH_XRE"/>
    <property type="match status" value="1"/>
</dbReference>
<dbReference type="Pfam" id="PF01381">
    <property type="entry name" value="HTH_3"/>
    <property type="match status" value="1"/>
</dbReference>
<dbReference type="SMART" id="SM00530">
    <property type="entry name" value="HTH_XRE"/>
    <property type="match status" value="1"/>
</dbReference>
<name>A0A1Y3MH25_9BACI</name>
<dbReference type="RefSeq" id="WP_088093786.1">
    <property type="nucleotide sequence ID" value="NZ_JBLOJB010000005.1"/>
</dbReference>
<dbReference type="InterPro" id="IPR010982">
    <property type="entry name" value="Lambda_DNA-bd_dom_sf"/>
</dbReference>